<dbReference type="SMART" id="SM00267">
    <property type="entry name" value="GGDEF"/>
    <property type="match status" value="1"/>
</dbReference>
<dbReference type="OrthoDB" id="9801841at2"/>
<dbReference type="InterPro" id="IPR029016">
    <property type="entry name" value="GAF-like_dom_sf"/>
</dbReference>
<dbReference type="SMART" id="SM00220">
    <property type="entry name" value="S_TKc"/>
    <property type="match status" value="1"/>
</dbReference>
<dbReference type="Gene3D" id="1.10.510.10">
    <property type="entry name" value="Transferase(Phosphotransferase) domain 1"/>
    <property type="match status" value="1"/>
</dbReference>
<sequence>MISISGYALREKMRRNHNIDTYYALRLKDRCRVLLKTPNKFHSNSENLAILQHEYHLLNMIETPTIIKAYDFLQNTYAPVLILEDVKGQLLTSYLLMHQLSIDDFFNLALQLVDIVGELHQRQIIHKEINPSNIVIDPENLMLKLVDLSASTKLSEETLDDLKLSEVGEGLAYISPEQTGRINRPVDYRTDFYSLGITFYEMLANQLPFQAIDVLELVHCHIAKKPPTVLHVRTDIPKMLAAIIDKLLGKMPEERYSSIIGLKSDLQECFRQWQLKGSISEFSLGAHDIRDHLIISHNLYGREKQVNQLIKVFNRVCQGTKEIVFVAGYSGIGKTSLVKEMHKPIIQHRGYYIKGKFDQLQRSVPYSAIVAAFKNLVKQVLAESEDRLEKIKKFLISSLGNVGQVVIDVIPDVELIIGKQAPVRSLNPTEAQIRFNLVFQNFVRTFAQPEHPLVLFLDDLQWADNSSLNFIENLLQDRETNYLLIIGAYRNNEINENHPLQLSINNLNNNKVDLSTLTLKPLRLNNIQELLHDTLSGSPKKIQGLAQCIYDKTQGNPFFINAFLKTIYEQKLLNFSYERGAWEWNLANIQQQSATDNVIDLLTTKIHLLPNTTQEILKLSACFGHQFDFNTLKVISNESTSQIAKQLWQAIEANFIYPLEESYKTIGLMGLNEHVATINTNSLRYNFSHDRIQQAAYELINVQDRPSIHLKIGRLLLKDKPLMENDERLFDVLEHFNQSIALIRDSKERLKLAQYNLWAAQKAKLASAYYAANEYLSAGIKLLKPNNWENKYNLTFQLHKELAVCRYLIGDFKAADKYFSELLKHAKNALDEIEVYRLKIEMLSALGKHTEALEMGLNTLRNFGIKLPKKPNLMHVLIAIYKVKLQLKNTKVESINLPLMNDSKQIALVDLITQLFNSAFITNQHLFVILTCKNISLSLKYGYTESTSMSIPVYAFIIMHSLNLYHEALSFVTLYNNLKQKYGASNFEGKNQFVLGSFIEPYQKPLHLCNATVAKAFRLCCEVGDLVYSNYSNLLLVLHSLSAGKKLDEVKKNIQSTLSFMSRVKISDFIEVAKFWDYLCQCLEKPGSTKIKQISLFEENIIKGRNKTELSFFYSSLTLLHFLLGNFSEAIKAGKNHELYSEYDKGLISHLDGKFFYALALFCQLPYLPKSAYRLSLKKLKQLDLFIKKYTNWCPENFKPYSMLLAAEFSRLDGHEKALALYEQTIETALARGLTLIAAIASERAAYYCINLNLNQIAKIYLHNAHCYFKDWGANTKMRLVEPMNQTATSDFFISQHLLPATQVKAKNQTIDMLTILKFTQLISSEIRLDKLLQKLLVIVLEHAGAQRSVILTKNSENWVVEAEGDLEQQNTHLIGSGDMEREIKYPISILNYVQRTQKPIILNDAIQSELTFQDEYVQGENPRSLLMMPLFYKGYLCRVLYLENNSTSHTFTASHLDGLQLLASQAMISLENAKLYYQATHDPLTGLANRNMLYEFFQQMTKEITHYHEKVALLFLDIDYFKVINDTLGHDSGDNLLIHIAKTINSCLRECDFSARLGGDEFTIILSNIKSKDHITMIVKKLLNEISKPVPIDEHLIQITSSMGISIFPNDGQDIETLLKLADTALYQAKEKGRNQFHYYSMELYEEYQQTHGLGKELQHAYDKQEFFLMYQPFYTTDGQIVGLESLLRWNHPEKGIIEASKFIRSLENSSLIIPVSEWVIKSTCHQAKIWQGQKILPGPIAINISTTQFIRHSLSKIVAEALAESRLHGSCIELEITESVFIEYNDSLYKEIDSLKEMGVHLVIDDFGVGYSSLSYLKNIPIEKIKIDKVFIKNCHKDYLDQAIIKTIATIAHKFNINVVAEGVENKLQLQFLRKQGIECIQGYYYSHPLTVEACETLLKNMQLKKK</sequence>
<dbReference type="GO" id="GO:0004672">
    <property type="term" value="F:protein kinase activity"/>
    <property type="evidence" value="ECO:0007669"/>
    <property type="project" value="InterPro"/>
</dbReference>
<dbReference type="Pfam" id="PF00069">
    <property type="entry name" value="Pkinase"/>
    <property type="match status" value="1"/>
</dbReference>
<dbReference type="STRING" id="40335.Ltuc_2807"/>
<dbReference type="CDD" id="cd01949">
    <property type="entry name" value="GGDEF"/>
    <property type="match status" value="1"/>
</dbReference>
<dbReference type="InterPro" id="IPR001633">
    <property type="entry name" value="EAL_dom"/>
</dbReference>
<feature type="domain" description="EAL" evidence="4">
    <location>
        <begin position="1652"/>
        <end position="1905"/>
    </location>
</feature>
<comment type="cofactor">
    <cofactor evidence="1">
        <name>Mg(2+)</name>
        <dbReference type="ChEBI" id="CHEBI:18420"/>
    </cofactor>
</comment>
<dbReference type="SUPFAM" id="SSF141868">
    <property type="entry name" value="EAL domain-like"/>
    <property type="match status" value="1"/>
</dbReference>
<dbReference type="SMART" id="SM00065">
    <property type="entry name" value="GAF"/>
    <property type="match status" value="1"/>
</dbReference>
<dbReference type="InterPro" id="IPR000719">
    <property type="entry name" value="Prot_kinase_dom"/>
</dbReference>
<dbReference type="InterPro" id="IPR027417">
    <property type="entry name" value="P-loop_NTPase"/>
</dbReference>
<evidence type="ECO:0000313" key="7">
    <source>
        <dbReference type="Proteomes" id="UP000054693"/>
    </source>
</evidence>
<comment type="subcellular location">
    <subcellularLocation>
        <location evidence="2">Membrane</location>
        <topology evidence="2">Single-pass membrane protein</topology>
    </subcellularLocation>
</comment>
<evidence type="ECO:0000259" key="3">
    <source>
        <dbReference type="PROSITE" id="PS50011"/>
    </source>
</evidence>
<gene>
    <name evidence="6" type="ORF">Ltuc_2807</name>
</gene>
<dbReference type="Gene3D" id="3.30.70.270">
    <property type="match status" value="1"/>
</dbReference>
<dbReference type="CDD" id="cd14014">
    <property type="entry name" value="STKc_PknB_like"/>
    <property type="match status" value="1"/>
</dbReference>
<feature type="domain" description="Protein kinase" evidence="3">
    <location>
        <begin position="7"/>
        <end position="270"/>
    </location>
</feature>
<evidence type="ECO:0000259" key="4">
    <source>
        <dbReference type="PROSITE" id="PS50883"/>
    </source>
</evidence>
<feature type="domain" description="GGDEF" evidence="5">
    <location>
        <begin position="1510"/>
        <end position="1643"/>
    </location>
</feature>
<dbReference type="InterPro" id="IPR011009">
    <property type="entry name" value="Kinase-like_dom_sf"/>
</dbReference>
<dbReference type="Proteomes" id="UP000054693">
    <property type="component" value="Unassembled WGS sequence"/>
</dbReference>
<dbReference type="SMART" id="SM00052">
    <property type="entry name" value="EAL"/>
    <property type="match status" value="1"/>
</dbReference>
<dbReference type="InterPro" id="IPR043128">
    <property type="entry name" value="Rev_trsase/Diguanyl_cyclase"/>
</dbReference>
<dbReference type="InterPro" id="IPR035919">
    <property type="entry name" value="EAL_sf"/>
</dbReference>
<dbReference type="GO" id="GO:0005524">
    <property type="term" value="F:ATP binding"/>
    <property type="evidence" value="ECO:0007669"/>
    <property type="project" value="InterPro"/>
</dbReference>
<dbReference type="Pfam" id="PF00990">
    <property type="entry name" value="GGDEF"/>
    <property type="match status" value="1"/>
</dbReference>
<dbReference type="PATRIC" id="fig|40335.7.peg.3000"/>
<dbReference type="PANTHER" id="PTHR43642">
    <property type="entry name" value="HYBRID SIGNAL TRANSDUCTION HISTIDINE KINASE G"/>
    <property type="match status" value="1"/>
</dbReference>
<evidence type="ECO:0000256" key="1">
    <source>
        <dbReference type="ARBA" id="ARBA00001946"/>
    </source>
</evidence>
<dbReference type="SUPFAM" id="SSF52540">
    <property type="entry name" value="P-loop containing nucleoside triphosphate hydrolases"/>
    <property type="match status" value="1"/>
</dbReference>
<dbReference type="Pfam" id="PF01590">
    <property type="entry name" value="GAF"/>
    <property type="match status" value="1"/>
</dbReference>
<dbReference type="PANTHER" id="PTHR43642:SF1">
    <property type="entry name" value="HYBRID SIGNAL TRANSDUCTION HISTIDINE KINASE G"/>
    <property type="match status" value="1"/>
</dbReference>
<dbReference type="InterPro" id="IPR029787">
    <property type="entry name" value="Nucleotide_cyclase"/>
</dbReference>
<evidence type="ECO:0000256" key="2">
    <source>
        <dbReference type="ARBA" id="ARBA00004167"/>
    </source>
</evidence>
<reference evidence="6 7" key="1">
    <citation type="submission" date="2015-11" db="EMBL/GenBank/DDBJ databases">
        <title>Genomic analysis of 38 Legionella species identifies large and diverse effector repertoires.</title>
        <authorList>
            <person name="Burstein D."/>
            <person name="Amaro F."/>
            <person name="Zusman T."/>
            <person name="Lifshitz Z."/>
            <person name="Cohen O."/>
            <person name="Gilbert J.A."/>
            <person name="Pupko T."/>
            <person name="Shuman H.A."/>
            <person name="Segal G."/>
        </authorList>
    </citation>
    <scope>NUCLEOTIDE SEQUENCE [LARGE SCALE GENOMIC DNA]</scope>
    <source>
        <strain evidence="6 7">ATCC 49180</strain>
    </source>
</reference>
<dbReference type="GO" id="GO:0016020">
    <property type="term" value="C:membrane"/>
    <property type="evidence" value="ECO:0007669"/>
    <property type="project" value="UniProtKB-SubCell"/>
</dbReference>
<dbReference type="PROSITE" id="PS50011">
    <property type="entry name" value="PROTEIN_KINASE_DOM"/>
    <property type="match status" value="1"/>
</dbReference>
<protein>
    <submittedName>
        <fullName evidence="6">Regulatory protein (GGDEF domain)</fullName>
    </submittedName>
</protein>
<dbReference type="Pfam" id="PF00563">
    <property type="entry name" value="EAL"/>
    <property type="match status" value="1"/>
</dbReference>
<name>A0A0W0ZNI8_9GAMM</name>
<evidence type="ECO:0000259" key="5">
    <source>
        <dbReference type="PROSITE" id="PS50887"/>
    </source>
</evidence>
<dbReference type="Gene3D" id="3.20.20.450">
    <property type="entry name" value="EAL domain"/>
    <property type="match status" value="1"/>
</dbReference>
<dbReference type="FunFam" id="3.30.70.270:FF:000001">
    <property type="entry name" value="Diguanylate cyclase domain protein"/>
    <property type="match status" value="1"/>
</dbReference>
<dbReference type="InterPro" id="IPR000160">
    <property type="entry name" value="GGDEF_dom"/>
</dbReference>
<dbReference type="PROSITE" id="PS50883">
    <property type="entry name" value="EAL"/>
    <property type="match status" value="1"/>
</dbReference>
<dbReference type="SUPFAM" id="SSF56112">
    <property type="entry name" value="Protein kinase-like (PK-like)"/>
    <property type="match status" value="1"/>
</dbReference>
<organism evidence="6 7">
    <name type="scientific">Legionella tucsonensis</name>
    <dbReference type="NCBI Taxonomy" id="40335"/>
    <lineage>
        <taxon>Bacteria</taxon>
        <taxon>Pseudomonadati</taxon>
        <taxon>Pseudomonadota</taxon>
        <taxon>Gammaproteobacteria</taxon>
        <taxon>Legionellales</taxon>
        <taxon>Legionellaceae</taxon>
        <taxon>Legionella</taxon>
    </lineage>
</organism>
<dbReference type="Gene3D" id="3.30.450.40">
    <property type="match status" value="1"/>
</dbReference>
<dbReference type="InterPro" id="IPR053159">
    <property type="entry name" value="Hybrid_Histidine_Kinase"/>
</dbReference>
<dbReference type="EMBL" id="LNZA01000012">
    <property type="protein sequence ID" value="KTD70796.1"/>
    <property type="molecule type" value="Genomic_DNA"/>
</dbReference>
<dbReference type="Gene3D" id="3.40.50.300">
    <property type="entry name" value="P-loop containing nucleotide triphosphate hydrolases"/>
    <property type="match status" value="1"/>
</dbReference>
<dbReference type="CDD" id="cd01948">
    <property type="entry name" value="EAL"/>
    <property type="match status" value="1"/>
</dbReference>
<proteinExistence type="predicted"/>
<dbReference type="PROSITE" id="PS50887">
    <property type="entry name" value="GGDEF"/>
    <property type="match status" value="1"/>
</dbReference>
<dbReference type="InterPro" id="IPR003018">
    <property type="entry name" value="GAF"/>
</dbReference>
<dbReference type="Pfam" id="PF13191">
    <property type="entry name" value="AAA_16"/>
    <property type="match status" value="1"/>
</dbReference>
<dbReference type="SUPFAM" id="SSF55073">
    <property type="entry name" value="Nucleotide cyclase"/>
    <property type="match status" value="1"/>
</dbReference>
<comment type="caution">
    <text evidence="6">The sequence shown here is derived from an EMBL/GenBank/DDBJ whole genome shotgun (WGS) entry which is preliminary data.</text>
</comment>
<evidence type="ECO:0000313" key="6">
    <source>
        <dbReference type="EMBL" id="KTD70796.1"/>
    </source>
</evidence>
<dbReference type="InterPro" id="IPR041664">
    <property type="entry name" value="AAA_16"/>
</dbReference>
<keyword evidence="7" id="KW-1185">Reference proteome</keyword>
<dbReference type="NCBIfam" id="TIGR00254">
    <property type="entry name" value="GGDEF"/>
    <property type="match status" value="1"/>
</dbReference>
<dbReference type="RefSeq" id="WP_058522006.1">
    <property type="nucleotide sequence ID" value="NZ_CAAAIP010000004.1"/>
</dbReference>
<dbReference type="SUPFAM" id="SSF55781">
    <property type="entry name" value="GAF domain-like"/>
    <property type="match status" value="1"/>
</dbReference>
<accession>A0A0W0ZNI8</accession>